<keyword evidence="1" id="KW-0812">Transmembrane</keyword>
<evidence type="ECO:0000313" key="2">
    <source>
        <dbReference type="EMBL" id="TQV81459.1"/>
    </source>
</evidence>
<dbReference type="InterPro" id="IPR058248">
    <property type="entry name" value="Lxx211020-like"/>
</dbReference>
<keyword evidence="1" id="KW-1133">Transmembrane helix</keyword>
<reference evidence="2 3" key="1">
    <citation type="submission" date="2019-07" db="EMBL/GenBank/DDBJ databases">
        <title>Draft genome for Aliikangiella sp. M105.</title>
        <authorList>
            <person name="Wang G."/>
        </authorList>
    </citation>
    <scope>NUCLEOTIDE SEQUENCE [LARGE SCALE GENOMIC DNA]</scope>
    <source>
        <strain evidence="2 3">M105</strain>
    </source>
</reference>
<protein>
    <submittedName>
        <fullName evidence="2">Copper chaperone PCu(A)C</fullName>
    </submittedName>
</protein>
<name>A0A545TW64_9GAMM</name>
<dbReference type="PANTHER" id="PTHR36302">
    <property type="entry name" value="BLR7088 PROTEIN"/>
    <property type="match status" value="1"/>
</dbReference>
<proteinExistence type="predicted"/>
<dbReference type="RefSeq" id="WP_142934968.1">
    <property type="nucleotide sequence ID" value="NZ_ML660172.1"/>
</dbReference>
<dbReference type="InterPro" id="IPR036182">
    <property type="entry name" value="PCuAC_sf"/>
</dbReference>
<sequence length="177" mass="19485">MLNSYPKLRLMLVKSTIFHQVARLTGFVSIITIAAQIMNKMKLLLTILLMFGTAQLLAGNHESIEISDVVMPKVPSVSPTAAIYLTITNTGKSKVALLDASTNVAHHTMIHQSKVENGVAKMKHVDKLEIESGKSLKFVPGGYHIMLMGIDKGLITKPFEVHLTFEQDIKESFTVTP</sequence>
<comment type="caution">
    <text evidence="2">The sequence shown here is derived from an EMBL/GenBank/DDBJ whole genome shotgun (WGS) entry which is preliminary data.</text>
</comment>
<dbReference type="OrthoDB" id="9796962at2"/>
<keyword evidence="3" id="KW-1185">Reference proteome</keyword>
<dbReference type="EMBL" id="VIKS01000016">
    <property type="protein sequence ID" value="TQV81459.1"/>
    <property type="molecule type" value="Genomic_DNA"/>
</dbReference>
<evidence type="ECO:0000313" key="3">
    <source>
        <dbReference type="Proteomes" id="UP000315439"/>
    </source>
</evidence>
<evidence type="ECO:0000256" key="1">
    <source>
        <dbReference type="SAM" id="Phobius"/>
    </source>
</evidence>
<dbReference type="PANTHER" id="PTHR36302:SF1">
    <property type="entry name" value="COPPER CHAPERONE PCU(A)C"/>
    <property type="match status" value="1"/>
</dbReference>
<dbReference type="Gene3D" id="2.60.40.1890">
    <property type="entry name" value="PCu(A)C copper chaperone"/>
    <property type="match status" value="1"/>
</dbReference>
<accession>A0A545TW64</accession>
<dbReference type="Pfam" id="PF04314">
    <property type="entry name" value="PCuAC"/>
    <property type="match status" value="1"/>
</dbReference>
<dbReference type="Proteomes" id="UP000315439">
    <property type="component" value="Unassembled WGS sequence"/>
</dbReference>
<keyword evidence="1" id="KW-0472">Membrane</keyword>
<gene>
    <name evidence="2" type="ORF">FLL46_25240</name>
</gene>
<dbReference type="InterPro" id="IPR007410">
    <property type="entry name" value="LpqE-like"/>
</dbReference>
<dbReference type="SUPFAM" id="SSF110087">
    <property type="entry name" value="DR1885-like metal-binding protein"/>
    <property type="match status" value="1"/>
</dbReference>
<dbReference type="AlphaFoldDB" id="A0A545TW64"/>
<feature type="transmembrane region" description="Helical" evidence="1">
    <location>
        <begin position="21"/>
        <end position="37"/>
    </location>
</feature>
<organism evidence="2 3">
    <name type="scientific">Aliikangiella coralliicola</name>
    <dbReference type="NCBI Taxonomy" id="2592383"/>
    <lineage>
        <taxon>Bacteria</taxon>
        <taxon>Pseudomonadati</taxon>
        <taxon>Pseudomonadota</taxon>
        <taxon>Gammaproteobacteria</taxon>
        <taxon>Oceanospirillales</taxon>
        <taxon>Pleioneaceae</taxon>
        <taxon>Aliikangiella</taxon>
    </lineage>
</organism>